<dbReference type="Pfam" id="PF13692">
    <property type="entry name" value="Glyco_trans_1_4"/>
    <property type="match status" value="1"/>
</dbReference>
<dbReference type="Pfam" id="PF00535">
    <property type="entry name" value="Glycos_transf_2"/>
    <property type="match status" value="1"/>
</dbReference>
<keyword evidence="2" id="KW-0808">Transferase</keyword>
<dbReference type="InterPro" id="IPR050834">
    <property type="entry name" value="Glycosyltransf_2"/>
</dbReference>
<dbReference type="RefSeq" id="WP_127283214.1">
    <property type="nucleotide sequence ID" value="NZ_JAVIIP010000002.1"/>
</dbReference>
<sequence length="706" mass="75463">MSREAAADITVVIPAKNAVATIDAALGSLAPDGALIREVLLVDDGCDDRTAIVAAESAVRHGLPLEVVAGRFGGAGAARNAGMARACGRFLFFLDADDEVIEGGLTQLREAFERHPKAGLAVGASIRRTAGRPDKMKTPHGYGSDRTENTRRYLRNELWPIAMGSALVARAATAGIRFPEAIGLDEDTCFWTAVLARADVISIAAPVLLYHLDETRMARRFITAPRATFLAVALALNRLAAHGVDRKALQWRKAWIAQRIARQLIKHRMIADAGGMMRAVRAHEALGRARKAWQYRARIRLARLAPARPPAPSLPASGRPRRTLVVCHEPAFPPVSGADLRNFDNAMAAAELGPVRLVSIQPRADDAQPLVSAIRVAALTNAGEPRAPALGWRRARGEGRIPRPALTRLKALVREFRPDTIIVEGIALFRLLRPLRPLAGQLVLDMHNVESDLAGQLERADGSPVSAPGLNRLERKAAGIVDRIWVCSRLDRERLSSGTAPIDVVPNGIPRAEAMPAALPAQPTFADGFPVVLLVGHLGYRPNVEAAERLVRNILPRIRQALPAASVVLAGRSPKPAVRALAGLDGVSLVEEPGDTRPLLAKAHLSIVPLSSGGGTRIKILEAMACGVPVVATPLAVEGLDLIEDEEVLLSESDEGLADMAIALCSDPARLARQRARAHATVWARFGPQAIRDAVRDGLGPDGAGQ</sequence>
<proteinExistence type="predicted"/>
<gene>
    <name evidence="2" type="ORF">RFM23_03480</name>
</gene>
<comment type="caution">
    <text evidence="2">The sequence shown here is derived from an EMBL/GenBank/DDBJ whole genome shotgun (WGS) entry which is preliminary data.</text>
</comment>
<dbReference type="CDD" id="cd00761">
    <property type="entry name" value="Glyco_tranf_GTA_type"/>
    <property type="match status" value="1"/>
</dbReference>
<dbReference type="SUPFAM" id="SSF53756">
    <property type="entry name" value="UDP-Glycosyltransferase/glycogen phosphorylase"/>
    <property type="match status" value="1"/>
</dbReference>
<keyword evidence="3" id="KW-1185">Reference proteome</keyword>
<dbReference type="SUPFAM" id="SSF53448">
    <property type="entry name" value="Nucleotide-diphospho-sugar transferases"/>
    <property type="match status" value="1"/>
</dbReference>
<dbReference type="PANTHER" id="PTHR43685">
    <property type="entry name" value="GLYCOSYLTRANSFERASE"/>
    <property type="match status" value="1"/>
</dbReference>
<dbReference type="Proteomes" id="UP001276564">
    <property type="component" value="Unassembled WGS sequence"/>
</dbReference>
<dbReference type="InterPro" id="IPR001173">
    <property type="entry name" value="Glyco_trans_2-like"/>
</dbReference>
<organism evidence="2 3">
    <name type="scientific">Mesorhizobium abyssinicae</name>
    <dbReference type="NCBI Taxonomy" id="1209958"/>
    <lineage>
        <taxon>Bacteria</taxon>
        <taxon>Pseudomonadati</taxon>
        <taxon>Pseudomonadota</taxon>
        <taxon>Alphaproteobacteria</taxon>
        <taxon>Hyphomicrobiales</taxon>
        <taxon>Phyllobacteriaceae</taxon>
        <taxon>Mesorhizobium</taxon>
    </lineage>
</organism>
<accession>A0ABU5AHC5</accession>
<evidence type="ECO:0000313" key="2">
    <source>
        <dbReference type="EMBL" id="MDX8536678.1"/>
    </source>
</evidence>
<keyword evidence="2" id="KW-0328">Glycosyltransferase</keyword>
<reference evidence="2 3" key="1">
    <citation type="submission" date="2023-08" db="EMBL/GenBank/DDBJ databases">
        <title>Implementing the SeqCode for naming new Mesorhizobium species isolated from Vachellia karroo root nodules.</title>
        <authorList>
            <person name="Van Lill M."/>
        </authorList>
    </citation>
    <scope>NUCLEOTIDE SEQUENCE [LARGE SCALE GENOMIC DNA]</scope>
    <source>
        <strain evidence="2 3">VK4B</strain>
    </source>
</reference>
<evidence type="ECO:0000259" key="1">
    <source>
        <dbReference type="Pfam" id="PF00535"/>
    </source>
</evidence>
<dbReference type="InterPro" id="IPR029044">
    <property type="entry name" value="Nucleotide-diphossugar_trans"/>
</dbReference>
<dbReference type="PANTHER" id="PTHR43685:SF2">
    <property type="entry name" value="GLYCOSYLTRANSFERASE 2-LIKE DOMAIN-CONTAINING PROTEIN"/>
    <property type="match status" value="1"/>
</dbReference>
<dbReference type="CDD" id="cd03801">
    <property type="entry name" value="GT4_PimA-like"/>
    <property type="match status" value="1"/>
</dbReference>
<dbReference type="Gene3D" id="3.40.50.2000">
    <property type="entry name" value="Glycogen Phosphorylase B"/>
    <property type="match status" value="2"/>
</dbReference>
<dbReference type="Gene3D" id="3.90.550.10">
    <property type="entry name" value="Spore Coat Polysaccharide Biosynthesis Protein SpsA, Chain A"/>
    <property type="match status" value="1"/>
</dbReference>
<feature type="domain" description="Glycosyltransferase 2-like" evidence="1">
    <location>
        <begin position="10"/>
        <end position="148"/>
    </location>
</feature>
<protein>
    <submittedName>
        <fullName evidence="2">Glycosyltransferase</fullName>
        <ecNumber evidence="2">2.4.-.-</ecNumber>
    </submittedName>
</protein>
<evidence type="ECO:0000313" key="3">
    <source>
        <dbReference type="Proteomes" id="UP001276564"/>
    </source>
</evidence>
<name>A0ABU5AHC5_9HYPH</name>
<dbReference type="EMBL" id="JAVIIP010000002">
    <property type="protein sequence ID" value="MDX8536678.1"/>
    <property type="molecule type" value="Genomic_DNA"/>
</dbReference>
<dbReference type="EC" id="2.4.-.-" evidence="2"/>
<dbReference type="GO" id="GO:0016757">
    <property type="term" value="F:glycosyltransferase activity"/>
    <property type="evidence" value="ECO:0007669"/>
    <property type="project" value="UniProtKB-KW"/>
</dbReference>